<name>A0A1G9WFI7_ALLAB</name>
<dbReference type="PANTHER" id="PTHR43311">
    <property type="entry name" value="GLUTAMATE--TRNA LIGASE"/>
    <property type="match status" value="1"/>
</dbReference>
<dbReference type="GO" id="GO:0006424">
    <property type="term" value="P:glutamyl-tRNA aminoacylation"/>
    <property type="evidence" value="ECO:0007669"/>
    <property type="project" value="TreeGrafter"/>
</dbReference>
<comment type="similarity">
    <text evidence="5">Belongs to the class-I aminoacyl-tRNA synthetase family.</text>
</comment>
<evidence type="ECO:0000313" key="8">
    <source>
        <dbReference type="Proteomes" id="UP000183376"/>
    </source>
</evidence>
<keyword evidence="1 5" id="KW-0436">Ligase</keyword>
<keyword evidence="3 5" id="KW-0067">ATP-binding</keyword>
<dbReference type="eggNOG" id="COG0008">
    <property type="taxonomic scope" value="Bacteria"/>
</dbReference>
<dbReference type="GO" id="GO:0005524">
    <property type="term" value="F:ATP binding"/>
    <property type="evidence" value="ECO:0007669"/>
    <property type="project" value="UniProtKB-KW"/>
</dbReference>
<feature type="domain" description="Glutamyl/glutaminyl-tRNA synthetase class Ib catalytic" evidence="6">
    <location>
        <begin position="24"/>
        <end position="117"/>
    </location>
</feature>
<keyword evidence="8" id="KW-1185">Reference proteome</keyword>
<evidence type="ECO:0000256" key="4">
    <source>
        <dbReference type="ARBA" id="ARBA00023146"/>
    </source>
</evidence>
<accession>A0A1G9WFI7</accession>
<dbReference type="InterPro" id="IPR014729">
    <property type="entry name" value="Rossmann-like_a/b/a_fold"/>
</dbReference>
<dbReference type="SUPFAM" id="SSF52374">
    <property type="entry name" value="Nucleotidylyl transferase"/>
    <property type="match status" value="1"/>
</dbReference>
<dbReference type="STRING" id="211114.SAMN04489726_3566"/>
<dbReference type="Pfam" id="PF00749">
    <property type="entry name" value="tRNA-synt_1c"/>
    <property type="match status" value="1"/>
</dbReference>
<evidence type="ECO:0000256" key="1">
    <source>
        <dbReference type="ARBA" id="ARBA00022598"/>
    </source>
</evidence>
<keyword evidence="5" id="KW-0648">Protein biosynthesis</keyword>
<evidence type="ECO:0000313" key="7">
    <source>
        <dbReference type="EMBL" id="SDM82936.1"/>
    </source>
</evidence>
<dbReference type="Gene3D" id="3.40.50.620">
    <property type="entry name" value="HUPs"/>
    <property type="match status" value="2"/>
</dbReference>
<evidence type="ECO:0000259" key="6">
    <source>
        <dbReference type="Pfam" id="PF00749"/>
    </source>
</evidence>
<proteinExistence type="inferred from homology"/>
<evidence type="ECO:0000256" key="2">
    <source>
        <dbReference type="ARBA" id="ARBA00022741"/>
    </source>
</evidence>
<gene>
    <name evidence="7" type="ORF">SAMN04489726_3566</name>
</gene>
<dbReference type="InterPro" id="IPR049940">
    <property type="entry name" value="GluQ/Sye"/>
</dbReference>
<dbReference type="PANTHER" id="PTHR43311:SF2">
    <property type="entry name" value="GLUTAMATE--TRNA LIGASE, MITOCHONDRIAL-RELATED"/>
    <property type="match status" value="1"/>
</dbReference>
<dbReference type="Proteomes" id="UP000183376">
    <property type="component" value="Chromosome I"/>
</dbReference>
<sequence length="423" mass="46226">MRPDTVPPLVGRIGVSPNGPSFRLGTVRTHLAAAAFVVRAAGTLGADARLLVRIDDTNPARARHEFEAPLLEELEQVARIPLGRLGTVQGAPWVMRQSDRLSRYHEVAASLRGSGLAETLEDGSTVVRVHGEQLTVTSETTGVTVRVLRANGWPLWHFASAIDDIDAGVGVCVRGIDKYSAEPVQRAIIHALGGTAPSIYHLPKLVSADGGDRVQELLRTGLRPTTLFEYIASSLLRRNSGCTSFEQLSSAIRVHSDLRSTLQLDRRYLEKLDRQVSARPGVADQVADLLRYARLRGDTVTADYLVTHEVLTLLEAYPRPLDVHHRLVSAIAGDAFSPDVPPPQTRTAVSLLETSADAAYEHLMRSGISQPEAHRALRWVLCGLSSGPDFRTLWEWHQRNGTLRDRLAAASRTIVELTRGGTT</sequence>
<dbReference type="EMBL" id="LT629701">
    <property type="protein sequence ID" value="SDM82936.1"/>
    <property type="molecule type" value="Genomic_DNA"/>
</dbReference>
<dbReference type="AlphaFoldDB" id="A0A1G9WFI7"/>
<keyword evidence="4 5" id="KW-0030">Aminoacyl-tRNA synthetase</keyword>
<organism evidence="7 8">
    <name type="scientific">Allokutzneria albata</name>
    <name type="common">Kibdelosporangium albatum</name>
    <dbReference type="NCBI Taxonomy" id="211114"/>
    <lineage>
        <taxon>Bacteria</taxon>
        <taxon>Bacillati</taxon>
        <taxon>Actinomycetota</taxon>
        <taxon>Actinomycetes</taxon>
        <taxon>Pseudonocardiales</taxon>
        <taxon>Pseudonocardiaceae</taxon>
        <taxon>Allokutzneria</taxon>
    </lineage>
</organism>
<dbReference type="GO" id="GO:0004818">
    <property type="term" value="F:glutamate-tRNA ligase activity"/>
    <property type="evidence" value="ECO:0007669"/>
    <property type="project" value="TreeGrafter"/>
</dbReference>
<evidence type="ECO:0000256" key="5">
    <source>
        <dbReference type="RuleBase" id="RU363037"/>
    </source>
</evidence>
<protein>
    <submittedName>
        <fullName evidence="7">tRNA synthetases class I (E and Q), catalytic domain</fullName>
    </submittedName>
</protein>
<reference evidence="7 8" key="1">
    <citation type="submission" date="2016-10" db="EMBL/GenBank/DDBJ databases">
        <authorList>
            <person name="de Groot N.N."/>
        </authorList>
    </citation>
    <scope>NUCLEOTIDE SEQUENCE [LARGE SCALE GENOMIC DNA]</scope>
    <source>
        <strain evidence="7 8">DSM 44149</strain>
    </source>
</reference>
<evidence type="ECO:0000256" key="3">
    <source>
        <dbReference type="ARBA" id="ARBA00022840"/>
    </source>
</evidence>
<dbReference type="InterPro" id="IPR020058">
    <property type="entry name" value="Glu/Gln-tRNA-synth_Ib_cat-dom"/>
</dbReference>
<keyword evidence="2 5" id="KW-0547">Nucleotide-binding</keyword>